<dbReference type="AlphaFoldDB" id="A0A7Z1MMR1"/>
<evidence type="ECO:0000256" key="1">
    <source>
        <dbReference type="SAM" id="MobiDB-lite"/>
    </source>
</evidence>
<organism evidence="2">
    <name type="scientific">Vibrio cyclitrophicus</name>
    <dbReference type="NCBI Taxonomy" id="47951"/>
    <lineage>
        <taxon>Bacteria</taxon>
        <taxon>Pseudomonadati</taxon>
        <taxon>Pseudomonadota</taxon>
        <taxon>Gammaproteobacteria</taxon>
        <taxon>Vibrionales</taxon>
        <taxon>Vibrionaceae</taxon>
        <taxon>Vibrio</taxon>
    </lineage>
</organism>
<protein>
    <submittedName>
        <fullName evidence="2">Uncharacterized protein</fullName>
    </submittedName>
</protein>
<accession>A0A7Z1MMR1</accession>
<dbReference type="RefSeq" id="WP_154724221.1">
    <property type="nucleotide sequence ID" value="NZ_CP170590.1"/>
</dbReference>
<evidence type="ECO:0000313" key="2">
    <source>
        <dbReference type="EMBL" id="PMP32974.1"/>
    </source>
</evidence>
<comment type="caution">
    <text evidence="2">The sequence shown here is derived from an EMBL/GenBank/DDBJ whole genome shotgun (WGS) entry which is preliminary data.</text>
</comment>
<name>A0A7Z1MMR1_9VIBR</name>
<reference evidence="2" key="2">
    <citation type="journal article" date="2018" name="Nature">
        <title>A major lineage of non-tailed dsDNA viruses as unrecognized killers of marine bacteria.</title>
        <authorList>
            <person name="Kauffman K.M."/>
            <person name="Hussain F.A."/>
            <person name="Yang J."/>
            <person name="Arevalo P."/>
            <person name="Brown J.M."/>
            <person name="Chang W.K."/>
            <person name="VanInsberghe D."/>
            <person name="Elsherbini J."/>
            <person name="Sharma R.S."/>
            <person name="Cutler M.B."/>
            <person name="Kelly L."/>
            <person name="Polz M.F."/>
        </authorList>
    </citation>
    <scope>NUCLEOTIDE SEQUENCE</scope>
    <source>
        <strain evidence="2">10N.222.46.E12</strain>
    </source>
</reference>
<sequence length="984" mass="111178">MANKFFLITCKSKKTKHREGEVTIAFPLTANTQADAKKIAWETLAAKDEQGTIEFFQVPNISRITEEEYNQLLLDNEADQIESELEAEQETPSKDWPQLNSSGFYDKDSDGLLRATITQEENIAEILVLQTAPEMWVFGYRYVTQSSSLAKPTSHAQGEFESIEEAIADSTNVILNIAEFQSQHSEGNDQAFAKKVLDYDFGKDILSQLEVATEDQMDIEEQIDNQSSATLPHQTDVDVSSFNIGKTKRIELAVMPQDDQWVASYAFTDSANPDNDLGNIRIFLKDAKSTRENAINLAMGHAGNWLFKVDEVTAAKDFFKGNIAETFDNGISHAIVINKTEPKEPLVSQETMDKIKEVGKVFEDKEDDHFIPKDATQRFVYDCLATIDDSHLDLTEEQYQEAGDKVHEVLKELAKKHAGFNQFYTLEAMTRIDWDSGTDAKKTFLNIRTLRSIFTENMVKVQNVPESKSEEPEETPSFQDWSKTNKGKSFDDYAEEFNIDSTVATSQSVEHPELLEAITKRMQGVESPATPEQVHTALCTNITDETDVKALSEAVLTLKNPAILWHSTTSVNLIQNHTKHPEQPTYDKVEKSKQTAPLFDKENQWQLFTHQLLSMDGNDVKATEKQYVTIAGNIQAIFWATGHKLKDGEFYTEIASGFMELIRNVENVMATLMDAKTTRDLINETINSQNAVETQPEETSEPIEVPEQITAQEPANEPIQEVKTIADLPENYQSNPNLALFMQGFETDLAFTKQDHNGRLSIKTQYRIMRATEIWGPIGVGWGYEVKREWTVKGAPIIMNGAITEHHEQVHKCEIIFWYMHEGTRIEFTQYGDTRKLYMSQYGKFIHDDEVEKKSLSDALGKAMSMTGLCADIYLGTYDDSGVMNKAEQMNLAKKKVQALEFDGQASEAALTKAKSYTDKFANAPSLAEIKRLEKLAIAALDAMPKSDNESREKQEKCIERVKQQAQEAIHTFTQDLQAHKEKA</sequence>
<gene>
    <name evidence="2" type="ORF">BCS90_09570</name>
</gene>
<reference evidence="2" key="1">
    <citation type="submission" date="2016-07" db="EMBL/GenBank/DDBJ databases">
        <authorList>
            <person name="Kauffman K."/>
            <person name="Arevalo P."/>
            <person name="Polz M.F."/>
        </authorList>
    </citation>
    <scope>NUCLEOTIDE SEQUENCE</scope>
    <source>
        <strain evidence="2">10N.222.46.E12</strain>
    </source>
</reference>
<dbReference type="EMBL" id="MDBS01000003">
    <property type="protein sequence ID" value="PMP32974.1"/>
    <property type="molecule type" value="Genomic_DNA"/>
</dbReference>
<proteinExistence type="predicted"/>
<feature type="region of interest" description="Disordered" evidence="1">
    <location>
        <begin position="463"/>
        <end position="486"/>
    </location>
</feature>